<dbReference type="PANTHER" id="PTHR43031">
    <property type="entry name" value="FAD-DEPENDENT OXIDOREDUCTASE"/>
    <property type="match status" value="1"/>
</dbReference>
<proteinExistence type="predicted"/>
<evidence type="ECO:0000313" key="2">
    <source>
        <dbReference type="EMBL" id="GAA4326245.1"/>
    </source>
</evidence>
<protein>
    <submittedName>
        <fullName evidence="2">Rhodanese-related sulfurtransferase</fullName>
    </submittedName>
</protein>
<dbReference type="Proteomes" id="UP001501671">
    <property type="component" value="Unassembled WGS sequence"/>
</dbReference>
<comment type="caution">
    <text evidence="2">The sequence shown here is derived from an EMBL/GenBank/DDBJ whole genome shotgun (WGS) entry which is preliminary data.</text>
</comment>
<dbReference type="PROSITE" id="PS50206">
    <property type="entry name" value="RHODANESE_3"/>
    <property type="match status" value="4"/>
</dbReference>
<dbReference type="Gene3D" id="3.40.250.10">
    <property type="entry name" value="Rhodanese-like domain"/>
    <property type="match status" value="4"/>
</dbReference>
<evidence type="ECO:0000313" key="3">
    <source>
        <dbReference type="Proteomes" id="UP001501671"/>
    </source>
</evidence>
<feature type="domain" description="Rhodanese" evidence="1">
    <location>
        <begin position="425"/>
        <end position="503"/>
    </location>
</feature>
<dbReference type="PANTHER" id="PTHR43031:SF1">
    <property type="entry name" value="PYRIDINE NUCLEOTIDE-DISULPHIDE OXIDOREDUCTASE"/>
    <property type="match status" value="1"/>
</dbReference>
<dbReference type="SMART" id="SM00450">
    <property type="entry name" value="RHOD"/>
    <property type="match status" value="4"/>
</dbReference>
<dbReference type="RefSeq" id="WP_345246853.1">
    <property type="nucleotide sequence ID" value="NZ_BAABFO010000003.1"/>
</dbReference>
<dbReference type="InterPro" id="IPR036873">
    <property type="entry name" value="Rhodanese-like_dom_sf"/>
</dbReference>
<accession>A0ABP8GKW1</accession>
<dbReference type="SUPFAM" id="SSF52821">
    <property type="entry name" value="Rhodanese/Cell cycle control phosphatase"/>
    <property type="match status" value="4"/>
</dbReference>
<dbReference type="Pfam" id="PF00581">
    <property type="entry name" value="Rhodanese"/>
    <property type="match status" value="3"/>
</dbReference>
<name>A0ABP8GKW1_9BURK</name>
<dbReference type="InterPro" id="IPR001763">
    <property type="entry name" value="Rhodanese-like_dom"/>
</dbReference>
<sequence>MPVDLLAGSPPVPTLTPRALAARLREPGELALLDVGEEGQFGLGHLLRAVNVPYSLLELQTPVLVPRRGCPVVLVDHGGGIAALAARRLRARGYADVAVLEGGTEAWAHAGYELFQGVYVPSKAFGEWVEHAFGTPSITAPELQRLLQDKADVCVLDPRTVAEHAARHVPGAISCPSAELAYRFEDLVPSPATLVVVACGGRTRGIVGAQSLISAGVPNRVVALADGNHGWQLAGFSLEEGLQRGYAQATPQARQAAADRAQRMIGACGLPMADLNTVRRWLADETRTTFVLDVRTAEEFCAGHVPGARHAPGGQLLQATDKWLGTLGARVVLADSNGVRAAVTGRWLRCMGWEVHVLVHGDIAGDAADTARQALDRTRGANADEAARVVAELAAWEPPVAQIEPDEAARAIAAGAAAVSFDRSADYLAGHPPGALWANRARLDEPVRLLRAGRELVLFSEDGRAADLAAIDLREAAPRPDEQVKVVRGGLKAWRQAGYEVQAARPDCLPASERIDVLYWMHDRRAGNKDAMRGYLDWERGLLAQMARDGFAFAAPQDAGSN</sequence>
<feature type="domain" description="Rhodanese" evidence="1">
    <location>
        <begin position="26"/>
        <end position="116"/>
    </location>
</feature>
<reference evidence="3" key="1">
    <citation type="journal article" date="2019" name="Int. J. Syst. Evol. Microbiol.">
        <title>The Global Catalogue of Microorganisms (GCM) 10K type strain sequencing project: providing services to taxonomists for standard genome sequencing and annotation.</title>
        <authorList>
            <consortium name="The Broad Institute Genomics Platform"/>
            <consortium name="The Broad Institute Genome Sequencing Center for Infectious Disease"/>
            <person name="Wu L."/>
            <person name="Ma J."/>
        </authorList>
    </citation>
    <scope>NUCLEOTIDE SEQUENCE [LARGE SCALE GENOMIC DNA]</scope>
    <source>
        <strain evidence="3">JCM 17666</strain>
    </source>
</reference>
<dbReference type="InterPro" id="IPR050229">
    <property type="entry name" value="GlpE_sulfurtransferase"/>
</dbReference>
<keyword evidence="3" id="KW-1185">Reference proteome</keyword>
<evidence type="ECO:0000259" key="1">
    <source>
        <dbReference type="PROSITE" id="PS50206"/>
    </source>
</evidence>
<gene>
    <name evidence="2" type="ORF">GCM10023144_09470</name>
</gene>
<organism evidence="2 3">
    <name type="scientific">Pigmentiphaga soli</name>
    <dbReference type="NCBI Taxonomy" id="1007095"/>
    <lineage>
        <taxon>Bacteria</taxon>
        <taxon>Pseudomonadati</taxon>
        <taxon>Pseudomonadota</taxon>
        <taxon>Betaproteobacteria</taxon>
        <taxon>Burkholderiales</taxon>
        <taxon>Alcaligenaceae</taxon>
        <taxon>Pigmentiphaga</taxon>
    </lineage>
</organism>
<feature type="domain" description="Rhodanese" evidence="1">
    <location>
        <begin position="285"/>
        <end position="374"/>
    </location>
</feature>
<dbReference type="EMBL" id="BAABFO010000003">
    <property type="protein sequence ID" value="GAA4326245.1"/>
    <property type="molecule type" value="Genomic_DNA"/>
</dbReference>
<feature type="domain" description="Rhodanese" evidence="1">
    <location>
        <begin position="149"/>
        <end position="240"/>
    </location>
</feature>